<comment type="caution">
    <text evidence="1">The sequence shown here is derived from an EMBL/GenBank/DDBJ whole genome shotgun (WGS) entry which is preliminary data.</text>
</comment>
<reference evidence="1 2" key="1">
    <citation type="submission" date="2017-12" db="EMBL/GenBank/DDBJ databases">
        <title>Comparative genomics of Botrytis spp.</title>
        <authorList>
            <person name="Valero-Jimenez C.A."/>
            <person name="Tapia P."/>
            <person name="Veloso J."/>
            <person name="Silva-Moreno E."/>
            <person name="Staats M."/>
            <person name="Valdes J.H."/>
            <person name="Van Kan J.A.L."/>
        </authorList>
    </citation>
    <scope>NUCLEOTIDE SEQUENCE [LARGE SCALE GENOMIC DNA]</scope>
    <source>
        <strain evidence="1 2">Bp0003</strain>
    </source>
</reference>
<protein>
    <submittedName>
        <fullName evidence="1">Uncharacterized protein</fullName>
    </submittedName>
</protein>
<accession>A0A4Z1FT96</accession>
<gene>
    <name evidence="1" type="ORF">BPAE_0057g00160</name>
</gene>
<evidence type="ECO:0000313" key="1">
    <source>
        <dbReference type="EMBL" id="TGO26540.1"/>
    </source>
</evidence>
<keyword evidence="2" id="KW-1185">Reference proteome</keyword>
<organism evidence="1 2">
    <name type="scientific">Botrytis paeoniae</name>
    <dbReference type="NCBI Taxonomy" id="278948"/>
    <lineage>
        <taxon>Eukaryota</taxon>
        <taxon>Fungi</taxon>
        <taxon>Dikarya</taxon>
        <taxon>Ascomycota</taxon>
        <taxon>Pezizomycotina</taxon>
        <taxon>Leotiomycetes</taxon>
        <taxon>Helotiales</taxon>
        <taxon>Sclerotiniaceae</taxon>
        <taxon>Botrytis</taxon>
    </lineage>
</organism>
<dbReference type="EMBL" id="PQXI01000057">
    <property type="protein sequence ID" value="TGO26540.1"/>
    <property type="molecule type" value="Genomic_DNA"/>
</dbReference>
<proteinExistence type="predicted"/>
<sequence length="89" mass="9753">MTLDRLRVFSQAEDRFGSSIKVGGEEGGGREETQDSYWLNKIETTLSLTSQGPTTHEESPAALLVAQGRGCGMTETKERRMMGPFGTIQ</sequence>
<dbReference type="Proteomes" id="UP000297910">
    <property type="component" value="Unassembled WGS sequence"/>
</dbReference>
<evidence type="ECO:0000313" key="2">
    <source>
        <dbReference type="Proteomes" id="UP000297910"/>
    </source>
</evidence>
<dbReference type="AlphaFoldDB" id="A0A4Z1FT96"/>
<name>A0A4Z1FT96_9HELO</name>